<dbReference type="InterPro" id="IPR050679">
    <property type="entry name" value="Bact_HTH_transcr_reg"/>
</dbReference>
<evidence type="ECO:0000313" key="6">
    <source>
        <dbReference type="Proteomes" id="UP000198937"/>
    </source>
</evidence>
<evidence type="ECO:0000256" key="1">
    <source>
        <dbReference type="ARBA" id="ARBA00023015"/>
    </source>
</evidence>
<evidence type="ECO:0000259" key="4">
    <source>
        <dbReference type="PROSITE" id="PS50949"/>
    </source>
</evidence>
<dbReference type="PANTHER" id="PTHR44846:SF1">
    <property type="entry name" value="MANNOSYL-D-GLYCERATE TRANSPORT_METABOLISM SYSTEM REPRESSOR MNGR-RELATED"/>
    <property type="match status" value="1"/>
</dbReference>
<sequence>MVDQFSPTPLYVQLADLITKRIDSGELQPLKPLPSELRLQQEYGVARGTVRAAIALLRERGLVMTMPQRGTYVTEHRQGETRGN</sequence>
<accession>A0A1C6V5W9</accession>
<dbReference type="PROSITE" id="PS50949">
    <property type="entry name" value="HTH_GNTR"/>
    <property type="match status" value="1"/>
</dbReference>
<name>A0A1C6V5W9_9ACTN</name>
<keyword evidence="6" id="KW-1185">Reference proteome</keyword>
<dbReference type="RefSeq" id="WP_091442706.1">
    <property type="nucleotide sequence ID" value="NZ_BMMJ01000010.1"/>
</dbReference>
<feature type="domain" description="HTH gntR-type" evidence="4">
    <location>
        <begin position="8"/>
        <end position="76"/>
    </location>
</feature>
<dbReference type="GO" id="GO:0003677">
    <property type="term" value="F:DNA binding"/>
    <property type="evidence" value="ECO:0007669"/>
    <property type="project" value="UniProtKB-KW"/>
</dbReference>
<dbReference type="SUPFAM" id="SSF46785">
    <property type="entry name" value="Winged helix' DNA-binding domain"/>
    <property type="match status" value="1"/>
</dbReference>
<keyword evidence="3" id="KW-0804">Transcription</keyword>
<dbReference type="GO" id="GO:0003700">
    <property type="term" value="F:DNA-binding transcription factor activity"/>
    <property type="evidence" value="ECO:0007669"/>
    <property type="project" value="InterPro"/>
</dbReference>
<dbReference type="Pfam" id="PF00392">
    <property type="entry name" value="GntR"/>
    <property type="match status" value="1"/>
</dbReference>
<dbReference type="Proteomes" id="UP000198937">
    <property type="component" value="Unassembled WGS sequence"/>
</dbReference>
<keyword evidence="1" id="KW-0805">Transcription regulation</keyword>
<dbReference type="Gene3D" id="1.10.10.10">
    <property type="entry name" value="Winged helix-like DNA-binding domain superfamily/Winged helix DNA-binding domain"/>
    <property type="match status" value="1"/>
</dbReference>
<dbReference type="AlphaFoldDB" id="A0A1C6V5W9"/>
<dbReference type="InterPro" id="IPR000524">
    <property type="entry name" value="Tscrpt_reg_HTH_GntR"/>
</dbReference>
<dbReference type="PANTHER" id="PTHR44846">
    <property type="entry name" value="MANNOSYL-D-GLYCERATE TRANSPORT/METABOLISM SYSTEM REPRESSOR MNGR-RELATED"/>
    <property type="match status" value="1"/>
</dbReference>
<evidence type="ECO:0000313" key="5">
    <source>
        <dbReference type="EMBL" id="SCL61675.1"/>
    </source>
</evidence>
<dbReference type="STRING" id="683228.GA0070617_4734"/>
<dbReference type="GO" id="GO:0045892">
    <property type="term" value="P:negative regulation of DNA-templated transcription"/>
    <property type="evidence" value="ECO:0007669"/>
    <property type="project" value="TreeGrafter"/>
</dbReference>
<dbReference type="PRINTS" id="PR00035">
    <property type="entry name" value="HTHGNTR"/>
</dbReference>
<dbReference type="EMBL" id="FMIA01000002">
    <property type="protein sequence ID" value="SCL61675.1"/>
    <property type="molecule type" value="Genomic_DNA"/>
</dbReference>
<organism evidence="5 6">
    <name type="scientific">Micromonospora yangpuensis</name>
    <dbReference type="NCBI Taxonomy" id="683228"/>
    <lineage>
        <taxon>Bacteria</taxon>
        <taxon>Bacillati</taxon>
        <taxon>Actinomycetota</taxon>
        <taxon>Actinomycetes</taxon>
        <taxon>Micromonosporales</taxon>
        <taxon>Micromonosporaceae</taxon>
        <taxon>Micromonospora</taxon>
    </lineage>
</organism>
<proteinExistence type="predicted"/>
<reference evidence="5 6" key="1">
    <citation type="submission" date="2016-06" db="EMBL/GenBank/DDBJ databases">
        <authorList>
            <person name="Kjaerup R.B."/>
            <person name="Dalgaard T.S."/>
            <person name="Juul-Madsen H.R."/>
        </authorList>
    </citation>
    <scope>NUCLEOTIDE SEQUENCE [LARGE SCALE GENOMIC DNA]</scope>
    <source>
        <strain evidence="5 6">DSM 45577</strain>
    </source>
</reference>
<evidence type="ECO:0000256" key="2">
    <source>
        <dbReference type="ARBA" id="ARBA00023125"/>
    </source>
</evidence>
<dbReference type="InterPro" id="IPR036388">
    <property type="entry name" value="WH-like_DNA-bd_sf"/>
</dbReference>
<dbReference type="InterPro" id="IPR036390">
    <property type="entry name" value="WH_DNA-bd_sf"/>
</dbReference>
<dbReference type="CDD" id="cd07377">
    <property type="entry name" value="WHTH_GntR"/>
    <property type="match status" value="1"/>
</dbReference>
<dbReference type="SMART" id="SM00345">
    <property type="entry name" value="HTH_GNTR"/>
    <property type="match status" value="1"/>
</dbReference>
<gene>
    <name evidence="5" type="ORF">GA0070617_4734</name>
</gene>
<evidence type="ECO:0000256" key="3">
    <source>
        <dbReference type="ARBA" id="ARBA00023163"/>
    </source>
</evidence>
<keyword evidence="2" id="KW-0238">DNA-binding</keyword>
<protein>
    <submittedName>
        <fullName evidence="5">Regulatory protein, gntR family</fullName>
    </submittedName>
</protein>
<dbReference type="OrthoDB" id="5450856at2"/>